<dbReference type="PANTHER" id="PTHR30482">
    <property type="entry name" value="HIGH-AFFINITY BRANCHED-CHAIN AMINO ACID TRANSPORT SYSTEM PERMEASE"/>
    <property type="match status" value="1"/>
</dbReference>
<gene>
    <name evidence="7" type="ORF">DLJ53_06195</name>
</gene>
<reference evidence="7 8" key="1">
    <citation type="submission" date="2018-05" db="EMBL/GenBank/DDBJ databases">
        <title>Acuticoccus sediminis sp. nov., isolated from deep-sea sediment of Indian Ocean.</title>
        <authorList>
            <person name="Liu X."/>
            <person name="Lai Q."/>
            <person name="Du Y."/>
            <person name="Sun F."/>
            <person name="Zhang X."/>
            <person name="Wang S."/>
            <person name="Shao Z."/>
        </authorList>
    </citation>
    <scope>NUCLEOTIDE SEQUENCE [LARGE SCALE GENOMIC DNA]</scope>
    <source>
        <strain evidence="7 8">PTG4-2</strain>
    </source>
</reference>
<keyword evidence="2" id="KW-1003">Cell membrane</keyword>
<feature type="transmembrane region" description="Helical" evidence="6">
    <location>
        <begin position="311"/>
        <end position="330"/>
    </location>
</feature>
<comment type="caution">
    <text evidence="7">The sequence shown here is derived from an EMBL/GenBank/DDBJ whole genome shotgun (WGS) entry which is preliminary data.</text>
</comment>
<keyword evidence="3 6" id="KW-0812">Transmembrane</keyword>
<evidence type="ECO:0000256" key="6">
    <source>
        <dbReference type="SAM" id="Phobius"/>
    </source>
</evidence>
<evidence type="ECO:0000256" key="3">
    <source>
        <dbReference type="ARBA" id="ARBA00022692"/>
    </source>
</evidence>
<feature type="transmembrane region" description="Helical" evidence="6">
    <location>
        <begin position="7"/>
        <end position="26"/>
    </location>
</feature>
<name>A0A8B2P1L9_9HYPH</name>
<feature type="transmembrane region" description="Helical" evidence="6">
    <location>
        <begin position="160"/>
        <end position="181"/>
    </location>
</feature>
<feature type="transmembrane region" description="Helical" evidence="6">
    <location>
        <begin position="258"/>
        <end position="279"/>
    </location>
</feature>
<accession>A0A8B2P1L9</accession>
<dbReference type="Proteomes" id="UP000249590">
    <property type="component" value="Unassembled WGS sequence"/>
</dbReference>
<feature type="transmembrane region" description="Helical" evidence="6">
    <location>
        <begin position="58"/>
        <end position="80"/>
    </location>
</feature>
<evidence type="ECO:0000256" key="4">
    <source>
        <dbReference type="ARBA" id="ARBA00022989"/>
    </source>
</evidence>
<evidence type="ECO:0000313" key="7">
    <source>
        <dbReference type="EMBL" id="RAI04046.1"/>
    </source>
</evidence>
<feature type="transmembrane region" description="Helical" evidence="6">
    <location>
        <begin position="350"/>
        <end position="377"/>
    </location>
</feature>
<evidence type="ECO:0000256" key="2">
    <source>
        <dbReference type="ARBA" id="ARBA00022475"/>
    </source>
</evidence>
<protein>
    <submittedName>
        <fullName evidence="7">Branched-chain amino acid ABC transporter permease</fullName>
    </submittedName>
</protein>
<dbReference type="InterPro" id="IPR001851">
    <property type="entry name" value="ABC_transp_permease"/>
</dbReference>
<dbReference type="Pfam" id="PF02653">
    <property type="entry name" value="BPD_transp_2"/>
    <property type="match status" value="1"/>
</dbReference>
<organism evidence="7 8">
    <name type="scientific">Acuticoccus sediminis</name>
    <dbReference type="NCBI Taxonomy" id="2184697"/>
    <lineage>
        <taxon>Bacteria</taxon>
        <taxon>Pseudomonadati</taxon>
        <taxon>Pseudomonadota</taxon>
        <taxon>Alphaproteobacteria</taxon>
        <taxon>Hyphomicrobiales</taxon>
        <taxon>Amorphaceae</taxon>
        <taxon>Acuticoccus</taxon>
    </lineage>
</organism>
<dbReference type="PANTHER" id="PTHR30482:SF10">
    <property type="entry name" value="HIGH-AFFINITY BRANCHED-CHAIN AMINO ACID TRANSPORT PROTEIN BRAE"/>
    <property type="match status" value="1"/>
</dbReference>
<keyword evidence="8" id="KW-1185">Reference proteome</keyword>
<dbReference type="EMBL" id="QHHQ01000001">
    <property type="protein sequence ID" value="RAI04046.1"/>
    <property type="molecule type" value="Genomic_DNA"/>
</dbReference>
<evidence type="ECO:0000313" key="8">
    <source>
        <dbReference type="Proteomes" id="UP000249590"/>
    </source>
</evidence>
<feature type="transmembrane region" description="Helical" evidence="6">
    <location>
        <begin position="92"/>
        <end position="114"/>
    </location>
</feature>
<feature type="transmembrane region" description="Helical" evidence="6">
    <location>
        <begin position="121"/>
        <end position="140"/>
    </location>
</feature>
<comment type="subcellular location">
    <subcellularLocation>
        <location evidence="1">Cell membrane</location>
        <topology evidence="1">Multi-pass membrane protein</topology>
    </subcellularLocation>
</comment>
<dbReference type="AlphaFoldDB" id="A0A8B2P1L9"/>
<dbReference type="InterPro" id="IPR043428">
    <property type="entry name" value="LivM-like"/>
</dbReference>
<keyword evidence="4 6" id="KW-1133">Transmembrane helix</keyword>
<feature type="transmembrane region" description="Helical" evidence="6">
    <location>
        <begin position="32"/>
        <end position="51"/>
    </location>
</feature>
<evidence type="ECO:0000256" key="1">
    <source>
        <dbReference type="ARBA" id="ARBA00004651"/>
    </source>
</evidence>
<feature type="transmembrane region" description="Helical" evidence="6">
    <location>
        <begin position="193"/>
        <end position="210"/>
    </location>
</feature>
<keyword evidence="5 6" id="KW-0472">Membrane</keyword>
<dbReference type="CDD" id="cd06581">
    <property type="entry name" value="TM_PBP1_LivM_like"/>
    <property type="match status" value="1"/>
</dbReference>
<sequence>MTRNSRARTVLPFVVFFVLVAMTGFLQSWTVALTIMNMCLVSAIMALGVNVQWGYAGLVNFGVMGFTALGGLAVVLVAVPTVDEAWDLGGPGVLFGIFILCATAAVTLAARTLVTGRAARALVTTVLVLAGLWGATTVLGPSTAAIEGVNPALQGFLGGLGLPVLLAWVVGGLLAAGAAFVIGKIALGLRADYLAIATLGVSEIIIAVLMNEDWLARGVKNVVGLPRPVPYEVDMRTTEWFRDLASTLGMAPIPLSSVVVKLAYVGLFAVVLGLILWLAERALASPWGRTMRAVRDNEVAANAMGKDVKRLHLLVFIVGSGIIGIAGAMLTTLDGQFTPSTYQPLRFTFLVWVMVIVGGAGNNWGATVGAFLVWFAWVEAEPVGTWLIDWTTIALGEDSEIRRHLLQNAAQMRHVVMGVLLLVVLRFAPRGIIPETDRT</sequence>
<dbReference type="OrthoDB" id="9814461at2"/>
<dbReference type="GO" id="GO:0005886">
    <property type="term" value="C:plasma membrane"/>
    <property type="evidence" value="ECO:0007669"/>
    <property type="project" value="UniProtKB-SubCell"/>
</dbReference>
<evidence type="ECO:0000256" key="5">
    <source>
        <dbReference type="ARBA" id="ARBA00023136"/>
    </source>
</evidence>
<proteinExistence type="predicted"/>
<dbReference type="GO" id="GO:0015658">
    <property type="term" value="F:branched-chain amino acid transmembrane transporter activity"/>
    <property type="evidence" value="ECO:0007669"/>
    <property type="project" value="InterPro"/>
</dbReference>
<dbReference type="RefSeq" id="WP_111343206.1">
    <property type="nucleotide sequence ID" value="NZ_JAIWKD010000001.1"/>
</dbReference>